<evidence type="ECO:0000256" key="1">
    <source>
        <dbReference type="SAM" id="MobiDB-lite"/>
    </source>
</evidence>
<evidence type="ECO:0000313" key="3">
    <source>
        <dbReference type="EMBL" id="PPQ80824.1"/>
    </source>
</evidence>
<feature type="compositionally biased region" description="Polar residues" evidence="1">
    <location>
        <begin position="827"/>
        <end position="837"/>
    </location>
</feature>
<dbReference type="PANTHER" id="PTHR37848:SF1">
    <property type="entry name" value="SUN DOMAIN-CONTAINING PROTEIN"/>
    <property type="match status" value="1"/>
</dbReference>
<feature type="region of interest" description="Disordered" evidence="1">
    <location>
        <begin position="1"/>
        <end position="22"/>
    </location>
</feature>
<keyword evidence="4" id="KW-1185">Reference proteome</keyword>
<organism evidence="3 4">
    <name type="scientific">Psilocybe cyanescens</name>
    <dbReference type="NCBI Taxonomy" id="93625"/>
    <lineage>
        <taxon>Eukaryota</taxon>
        <taxon>Fungi</taxon>
        <taxon>Dikarya</taxon>
        <taxon>Basidiomycota</taxon>
        <taxon>Agaricomycotina</taxon>
        <taxon>Agaricomycetes</taxon>
        <taxon>Agaricomycetidae</taxon>
        <taxon>Agaricales</taxon>
        <taxon>Agaricineae</taxon>
        <taxon>Strophariaceae</taxon>
        <taxon>Psilocybe</taxon>
    </lineage>
</organism>
<keyword evidence="2" id="KW-0812">Transmembrane</keyword>
<dbReference type="Proteomes" id="UP000283269">
    <property type="component" value="Unassembled WGS sequence"/>
</dbReference>
<dbReference type="EMBL" id="NHYD01003307">
    <property type="protein sequence ID" value="PPQ80824.1"/>
    <property type="molecule type" value="Genomic_DNA"/>
</dbReference>
<dbReference type="AlphaFoldDB" id="A0A409WQM9"/>
<comment type="caution">
    <text evidence="3">The sequence shown here is derived from an EMBL/GenBank/DDBJ whole genome shotgun (WGS) entry which is preliminary data.</text>
</comment>
<evidence type="ECO:0000256" key="2">
    <source>
        <dbReference type="SAM" id="Phobius"/>
    </source>
</evidence>
<name>A0A409WQM9_PSICY</name>
<sequence>MQSDKDEIILNPHALDKDSVKSPHISIDIKHDNIPDSEPPPPPFAPYEPEFFVSSDGDVISHDHHLNEDGEALYRFLLAQSAIPPTYLLNILGTHKERRTRVVTRTNNGTTTQRTENYTVTITDFSFHIDLTSYIIHGPVFWSHPDEAAAYRGLMIRQVNTLTRRKATNDEINAFKSEEYTRLDAGLAPWQHPDGSISSNRQPSSKSPRGWADEYAASPKLLKEFVYEKVIYGWNTSKLTEAISGAIVQTSYTGNVQSTFTTSNSKISIRPDNRLSRTLSSTFYKILLIITLIYPFIWLFKRFGSRGGGRWEVVGAAYGLKHVENLDSPPESSEIQLEVDESTTADPCRTPRVIETKHGMQKLTGYREGEWFKEWEPVIKRCAAMRLTSSEPLRNIREAPADPMNALEGYAPENLEAPATLKETKARVMILENIAADDKKRLSAKYNDDISEAEYGGSSSSNINGMNERDHLLVDLNPREPPPEFAPYQAEHFEVGYDDIVSHDPHLNSDGEALYRFLLTQSSSCPIYRLQCKGTHTESRTRWVSQRDSQGRTRNVQETYNDNITDFNFCIDIIPGDVDASLEHDEIRGRARTVEPVQWTVPDDEPAYRGKMVREYEVEPYTSTSDQVSTRAEEWNESGRRRARRKEIKLYDTWAAARTAQGYPSWVRQHDVEGGILQDPALASVSEKDTLKSSKTLRQWADEYCASPKRLKEFVYSKEAYGWNMQQLERAVRATIQSTPYNGTLTVELTPHNTKIYVRPDNALSRMLSNKWLKFLSIILLIFPFLWLYKRFHPRGGGRWEVCGGAYALKQWVPVESEEDTLAAASEFSSTPTNSRSATRDDLPSYEDAASTGAGGPSALTRSLSGSQRSSRRFMQTPAGPKKLVGIKEGEWFKSWEGAINRAVAGRYQSDIPLPRNAWSTIQARSLDGYNDAPHSPLVNF</sequence>
<feature type="region of interest" description="Disordered" evidence="1">
    <location>
        <begin position="191"/>
        <end position="211"/>
    </location>
</feature>
<keyword evidence="2" id="KW-1133">Transmembrane helix</keyword>
<accession>A0A409WQM9</accession>
<dbReference type="PANTHER" id="PTHR37848">
    <property type="entry name" value="EXPRESSED PROTEIN"/>
    <property type="match status" value="1"/>
</dbReference>
<protein>
    <submittedName>
        <fullName evidence="3">Uncharacterized protein</fullName>
    </submittedName>
</protein>
<gene>
    <name evidence="3" type="ORF">CVT25_001949</name>
</gene>
<feature type="transmembrane region" description="Helical" evidence="2">
    <location>
        <begin position="282"/>
        <end position="300"/>
    </location>
</feature>
<dbReference type="InParanoid" id="A0A409WQM9"/>
<keyword evidence="2" id="KW-0472">Membrane</keyword>
<feature type="region of interest" description="Disordered" evidence="1">
    <location>
        <begin position="823"/>
        <end position="877"/>
    </location>
</feature>
<feature type="compositionally biased region" description="Polar residues" evidence="1">
    <location>
        <begin position="196"/>
        <end position="207"/>
    </location>
</feature>
<feature type="transmembrane region" description="Helical" evidence="2">
    <location>
        <begin position="772"/>
        <end position="789"/>
    </location>
</feature>
<evidence type="ECO:0000313" key="4">
    <source>
        <dbReference type="Proteomes" id="UP000283269"/>
    </source>
</evidence>
<reference evidence="3 4" key="1">
    <citation type="journal article" date="2018" name="Evol. Lett.">
        <title>Horizontal gene cluster transfer increased hallucinogenic mushroom diversity.</title>
        <authorList>
            <person name="Reynolds H.T."/>
            <person name="Vijayakumar V."/>
            <person name="Gluck-Thaler E."/>
            <person name="Korotkin H.B."/>
            <person name="Matheny P.B."/>
            <person name="Slot J.C."/>
        </authorList>
    </citation>
    <scope>NUCLEOTIDE SEQUENCE [LARGE SCALE GENOMIC DNA]</scope>
    <source>
        <strain evidence="3 4">2631</strain>
    </source>
</reference>
<dbReference type="OrthoDB" id="203796at2759"/>
<proteinExistence type="predicted"/>